<accession>Q020T2</accession>
<protein>
    <recommendedName>
        <fullName evidence="2">Rhodanese domain-containing protein</fullName>
    </recommendedName>
</protein>
<gene>
    <name evidence="3" type="ordered locus">Acid_3585</name>
</gene>
<dbReference type="CDD" id="cd00158">
    <property type="entry name" value="RHOD"/>
    <property type="match status" value="1"/>
</dbReference>
<dbReference type="PROSITE" id="PS50206">
    <property type="entry name" value="RHODANESE_3"/>
    <property type="match status" value="1"/>
</dbReference>
<evidence type="ECO:0000313" key="3">
    <source>
        <dbReference type="EMBL" id="ABJ84557.1"/>
    </source>
</evidence>
<feature type="transmembrane region" description="Helical" evidence="1">
    <location>
        <begin position="20"/>
        <end position="42"/>
    </location>
</feature>
<dbReference type="HOGENOM" id="CLU_148628_0_0_0"/>
<dbReference type="KEGG" id="sus:Acid_3585"/>
<keyword evidence="1" id="KW-0812">Transmembrane</keyword>
<dbReference type="InterPro" id="IPR001763">
    <property type="entry name" value="Rhodanese-like_dom"/>
</dbReference>
<keyword evidence="1" id="KW-0472">Membrane</keyword>
<sequence precursor="true">MCSRIVEMGENFTGVKNQKLTRLAGLLFAAVAIAAAAGMALIQPAELAPKLNSKGDRPVILYTGPNVLYRSKHIPGSVFVGPGSNAAGLALLRSEAAKIPKDREIVIYCGCCPWDRCPNVQPAIDALKEMGFAKVKALYLPTGFKVDWIDKGYPAE</sequence>
<feature type="domain" description="Rhodanese" evidence="2">
    <location>
        <begin position="57"/>
        <end position="138"/>
    </location>
</feature>
<dbReference type="AlphaFoldDB" id="Q020T2"/>
<dbReference type="eggNOG" id="COG2897">
    <property type="taxonomic scope" value="Bacteria"/>
</dbReference>
<dbReference type="STRING" id="234267.Acid_3585"/>
<dbReference type="Gene3D" id="3.40.250.10">
    <property type="entry name" value="Rhodanese-like domain"/>
    <property type="match status" value="1"/>
</dbReference>
<name>Q020T2_SOLUE</name>
<organism evidence="3">
    <name type="scientific">Solibacter usitatus (strain Ellin6076)</name>
    <dbReference type="NCBI Taxonomy" id="234267"/>
    <lineage>
        <taxon>Bacteria</taxon>
        <taxon>Pseudomonadati</taxon>
        <taxon>Acidobacteriota</taxon>
        <taxon>Terriglobia</taxon>
        <taxon>Bryobacterales</taxon>
        <taxon>Solibacteraceae</taxon>
        <taxon>Candidatus Solibacter</taxon>
    </lineage>
</organism>
<dbReference type="EMBL" id="CP000473">
    <property type="protein sequence ID" value="ABJ84557.1"/>
    <property type="molecule type" value="Genomic_DNA"/>
</dbReference>
<reference evidence="3" key="1">
    <citation type="submission" date="2006-10" db="EMBL/GenBank/DDBJ databases">
        <title>Complete sequence of Solibacter usitatus Ellin6076.</title>
        <authorList>
            <consortium name="US DOE Joint Genome Institute"/>
            <person name="Copeland A."/>
            <person name="Lucas S."/>
            <person name="Lapidus A."/>
            <person name="Barry K."/>
            <person name="Detter J.C."/>
            <person name="Glavina del Rio T."/>
            <person name="Hammon N."/>
            <person name="Israni S."/>
            <person name="Dalin E."/>
            <person name="Tice H."/>
            <person name="Pitluck S."/>
            <person name="Thompson L.S."/>
            <person name="Brettin T."/>
            <person name="Bruce D."/>
            <person name="Han C."/>
            <person name="Tapia R."/>
            <person name="Gilna P."/>
            <person name="Schmutz J."/>
            <person name="Larimer F."/>
            <person name="Land M."/>
            <person name="Hauser L."/>
            <person name="Kyrpides N."/>
            <person name="Mikhailova N."/>
            <person name="Janssen P.H."/>
            <person name="Kuske C.R."/>
            <person name="Richardson P."/>
        </authorList>
    </citation>
    <scope>NUCLEOTIDE SEQUENCE</scope>
    <source>
        <strain evidence="3">Ellin6076</strain>
    </source>
</reference>
<dbReference type="InterPro" id="IPR036873">
    <property type="entry name" value="Rhodanese-like_dom_sf"/>
</dbReference>
<dbReference type="Pfam" id="PF00581">
    <property type="entry name" value="Rhodanese"/>
    <property type="match status" value="1"/>
</dbReference>
<keyword evidence="1" id="KW-1133">Transmembrane helix</keyword>
<evidence type="ECO:0000256" key="1">
    <source>
        <dbReference type="SAM" id="Phobius"/>
    </source>
</evidence>
<dbReference type="InParanoid" id="Q020T2"/>
<dbReference type="SUPFAM" id="SSF52821">
    <property type="entry name" value="Rhodanese/Cell cycle control phosphatase"/>
    <property type="match status" value="1"/>
</dbReference>
<proteinExistence type="predicted"/>
<dbReference type="OrthoDB" id="121523at2"/>
<evidence type="ECO:0000259" key="2">
    <source>
        <dbReference type="PROSITE" id="PS50206"/>
    </source>
</evidence>